<keyword evidence="3" id="KW-0732">Signal</keyword>
<keyword evidence="1" id="KW-0479">Metal-binding</keyword>
<dbReference type="InterPro" id="IPR008922">
    <property type="entry name" value="Di-copper_centre_dom_sf"/>
</dbReference>
<evidence type="ECO:0000256" key="2">
    <source>
        <dbReference type="ARBA" id="ARBA00023008"/>
    </source>
</evidence>
<dbReference type="PRINTS" id="PR00092">
    <property type="entry name" value="TYROSINASE"/>
</dbReference>
<name>A0A8H3GVC8_9AGAM</name>
<accession>A0A8H3GVC8</accession>
<dbReference type="PANTHER" id="PTHR11474">
    <property type="entry name" value="TYROSINASE FAMILY MEMBER"/>
    <property type="match status" value="1"/>
</dbReference>
<feature type="chain" id="PRO_5034672551" description="Tyrosinase copper-binding domain-containing protein" evidence="3">
    <location>
        <begin position="24"/>
        <end position="327"/>
    </location>
</feature>
<dbReference type="EMBL" id="CAJMXA010001666">
    <property type="protein sequence ID" value="CAE6467456.1"/>
    <property type="molecule type" value="Genomic_DNA"/>
</dbReference>
<dbReference type="Pfam" id="PF00264">
    <property type="entry name" value="Tyrosinase"/>
    <property type="match status" value="1"/>
</dbReference>
<dbReference type="GO" id="GO:0046872">
    <property type="term" value="F:metal ion binding"/>
    <property type="evidence" value="ECO:0007669"/>
    <property type="project" value="UniProtKB-KW"/>
</dbReference>
<dbReference type="PANTHER" id="PTHR11474:SF126">
    <property type="entry name" value="TYROSINASE-LIKE PROTEIN TYR-1-RELATED"/>
    <property type="match status" value="1"/>
</dbReference>
<dbReference type="InterPro" id="IPR002227">
    <property type="entry name" value="Tyrosinase_Cu-bd"/>
</dbReference>
<proteinExistence type="predicted"/>
<dbReference type="AlphaFoldDB" id="A0A8H3GVC8"/>
<comment type="caution">
    <text evidence="5">The sequence shown here is derived from an EMBL/GenBank/DDBJ whole genome shotgun (WGS) entry which is preliminary data.</text>
</comment>
<organism evidence="5 6">
    <name type="scientific">Rhizoctonia solani</name>
    <dbReference type="NCBI Taxonomy" id="456999"/>
    <lineage>
        <taxon>Eukaryota</taxon>
        <taxon>Fungi</taxon>
        <taxon>Dikarya</taxon>
        <taxon>Basidiomycota</taxon>
        <taxon>Agaricomycotina</taxon>
        <taxon>Agaricomycetes</taxon>
        <taxon>Cantharellales</taxon>
        <taxon>Ceratobasidiaceae</taxon>
        <taxon>Rhizoctonia</taxon>
    </lineage>
</organism>
<dbReference type="InterPro" id="IPR050316">
    <property type="entry name" value="Tyrosinase/Hemocyanin"/>
</dbReference>
<keyword evidence="2" id="KW-0186">Copper</keyword>
<evidence type="ECO:0000313" key="5">
    <source>
        <dbReference type="EMBL" id="CAE6467456.1"/>
    </source>
</evidence>
<feature type="domain" description="Tyrosinase copper-binding" evidence="4">
    <location>
        <begin position="77"/>
        <end position="263"/>
    </location>
</feature>
<feature type="signal peptide" evidence="3">
    <location>
        <begin position="1"/>
        <end position="23"/>
    </location>
</feature>
<dbReference type="GO" id="GO:0016491">
    <property type="term" value="F:oxidoreductase activity"/>
    <property type="evidence" value="ECO:0007669"/>
    <property type="project" value="InterPro"/>
</dbReference>
<evidence type="ECO:0000256" key="1">
    <source>
        <dbReference type="ARBA" id="ARBA00022723"/>
    </source>
</evidence>
<reference evidence="5" key="1">
    <citation type="submission" date="2021-01" db="EMBL/GenBank/DDBJ databases">
        <authorList>
            <person name="Kaushik A."/>
        </authorList>
    </citation>
    <scope>NUCLEOTIDE SEQUENCE</scope>
    <source>
        <strain evidence="5">AG6-10EEA</strain>
    </source>
</reference>
<dbReference type="SUPFAM" id="SSF48056">
    <property type="entry name" value="Di-copper centre-containing domain"/>
    <property type="match status" value="1"/>
</dbReference>
<evidence type="ECO:0000259" key="4">
    <source>
        <dbReference type="Pfam" id="PF00264"/>
    </source>
</evidence>
<dbReference type="Gene3D" id="1.10.1280.10">
    <property type="entry name" value="Di-copper center containing domain from catechol oxidase"/>
    <property type="match status" value="1"/>
</dbReference>
<sequence length="327" mass="36197">MYLAVKSLSNVLVALAAVAAAAAAAPAAPASPAEKRATCTDPVTHVEWRSLPQAQRDSFHNAVKCLQTKPGVNGKSAFDMYPSVHSEVFSEVHFVASFLHWHRWFLHLRRMDLADCGYTGPMPYWDWTIDSGKLATSNIWDPTTGFGGDGSPRTDAYCVEDGPYANFQLTYPDAHCLSRFFNVGNLWSGLVGNMQGSLYSQDAVDAVMRRTDYIKFSNNLEEGPHSIIHAIIGGDMLGGASPNEALFFLHHQQIDRIWAQWQGRNATRLQDYRGNTVIGQNPTDGTRFPLAKLTDKLPMQGIRGTADIIVADMMDTMSDKLCYVYDK</sequence>
<gene>
    <name evidence="5" type="ORF">RDB_LOCUS70500</name>
</gene>
<dbReference type="Proteomes" id="UP000663853">
    <property type="component" value="Unassembled WGS sequence"/>
</dbReference>
<evidence type="ECO:0000256" key="3">
    <source>
        <dbReference type="SAM" id="SignalP"/>
    </source>
</evidence>
<protein>
    <recommendedName>
        <fullName evidence="4">Tyrosinase copper-binding domain-containing protein</fullName>
    </recommendedName>
</protein>
<evidence type="ECO:0000313" key="6">
    <source>
        <dbReference type="Proteomes" id="UP000663853"/>
    </source>
</evidence>